<dbReference type="PROSITE" id="PS51186">
    <property type="entry name" value="GNAT"/>
    <property type="match status" value="1"/>
</dbReference>
<protein>
    <submittedName>
        <fullName evidence="2">GNAT family N-acetyltransferase</fullName>
    </submittedName>
</protein>
<name>A0A7D7QPC2_9NOSO</name>
<geneLocation type="plasmid" evidence="3">
    <name>pne_5</name>
</geneLocation>
<dbReference type="GO" id="GO:0016747">
    <property type="term" value="F:acyltransferase activity, transferring groups other than amino-acyl groups"/>
    <property type="evidence" value="ECO:0007669"/>
    <property type="project" value="InterPro"/>
</dbReference>
<dbReference type="EMBL" id="CP054697">
    <property type="protein sequence ID" value="QMS86423.1"/>
    <property type="molecule type" value="Genomic_DNA"/>
</dbReference>
<dbReference type="Proteomes" id="UP000514713">
    <property type="component" value="Plasmid pNe_5"/>
</dbReference>
<dbReference type="Gene3D" id="3.40.630.30">
    <property type="match status" value="1"/>
</dbReference>
<keyword evidence="2" id="KW-0808">Transferase</keyword>
<evidence type="ECO:0000259" key="1">
    <source>
        <dbReference type="PROSITE" id="PS51186"/>
    </source>
</evidence>
<evidence type="ECO:0000313" key="3">
    <source>
        <dbReference type="Proteomes" id="UP000514713"/>
    </source>
</evidence>
<dbReference type="KEGG" id="ned:HUN01_02115"/>
<dbReference type="CDD" id="cd04301">
    <property type="entry name" value="NAT_SF"/>
    <property type="match status" value="1"/>
</dbReference>
<dbReference type="Pfam" id="PF00583">
    <property type="entry name" value="Acetyltransf_1"/>
    <property type="match status" value="1"/>
</dbReference>
<reference evidence="3" key="1">
    <citation type="submission" date="2020-06" db="EMBL/GenBank/DDBJ databases">
        <title>Nostoc edaphicum CCNP1411 genome.</title>
        <authorList>
            <person name="Fidor A."/>
            <person name="Grabski M."/>
            <person name="Gawor J."/>
            <person name="Gromadka R."/>
            <person name="Wegrzyn G."/>
            <person name="Mazur-Marzec H."/>
        </authorList>
    </citation>
    <scope>NUCLEOTIDE SEQUENCE [LARGE SCALE GENOMIC DNA]</scope>
    <source>
        <strain evidence="3">CCNP1411</strain>
        <plasmid evidence="3">pne_5</plasmid>
    </source>
</reference>
<dbReference type="InterPro" id="IPR000182">
    <property type="entry name" value="GNAT_dom"/>
</dbReference>
<dbReference type="InterPro" id="IPR016181">
    <property type="entry name" value="Acyl_CoA_acyltransferase"/>
</dbReference>
<proteinExistence type="predicted"/>
<gene>
    <name evidence="2" type="ORF">HUN01_02115</name>
</gene>
<dbReference type="RefSeq" id="WP_181927445.1">
    <property type="nucleotide sequence ID" value="NZ_CP054697.1"/>
</dbReference>
<keyword evidence="2" id="KW-0614">Plasmid</keyword>
<accession>A0A7D7QPC2</accession>
<organism evidence="2 3">
    <name type="scientific">Nostoc edaphicum CCNP1411</name>
    <dbReference type="NCBI Taxonomy" id="1472755"/>
    <lineage>
        <taxon>Bacteria</taxon>
        <taxon>Bacillati</taxon>
        <taxon>Cyanobacteriota</taxon>
        <taxon>Cyanophyceae</taxon>
        <taxon>Nostocales</taxon>
        <taxon>Nostocaceae</taxon>
        <taxon>Nostoc</taxon>
    </lineage>
</organism>
<sequence length="142" mass="16464">MSNIRIASEESEILQCFPIIKQLRSHLTEQGFIQQVQRQNVDYGYQLCYLEEAGKLHCVAGFRISECLSNGKYLYIDDLVTDELHRSRGFGEKVFEWLINYARLNGCNEIGLESGVQRFAAHRFYMKQGMHISSYHFSVSLT</sequence>
<dbReference type="AlphaFoldDB" id="A0A7D7QPC2"/>
<dbReference type="SUPFAM" id="SSF55729">
    <property type="entry name" value="Acyl-CoA N-acyltransferases (Nat)"/>
    <property type="match status" value="1"/>
</dbReference>
<evidence type="ECO:0000313" key="2">
    <source>
        <dbReference type="EMBL" id="QMS86423.1"/>
    </source>
</evidence>
<feature type="domain" description="N-acetyltransferase" evidence="1">
    <location>
        <begin position="2"/>
        <end position="142"/>
    </location>
</feature>
<keyword evidence="3" id="KW-1185">Reference proteome</keyword>